<dbReference type="InterPro" id="IPR017871">
    <property type="entry name" value="ABC_transporter-like_CS"/>
</dbReference>
<dbReference type="CDD" id="cd03216">
    <property type="entry name" value="ABC_Carb_Monos_I"/>
    <property type="match status" value="1"/>
</dbReference>
<keyword evidence="4 6" id="KW-0067">ATP-binding</keyword>
<evidence type="ECO:0000256" key="3">
    <source>
        <dbReference type="ARBA" id="ARBA00022741"/>
    </source>
</evidence>
<keyword evidence="7" id="KW-1185">Reference proteome</keyword>
<reference evidence="6 7" key="1">
    <citation type="submission" date="2021-06" db="EMBL/GenBank/DDBJ databases">
        <authorList>
            <person name="Jeong J.W."/>
        </authorList>
    </citation>
    <scope>NUCLEOTIDE SEQUENCE [LARGE SCALE GENOMIC DNA]</scope>
    <source>
        <strain evidence="6 7">MMS21-TAE1-1</strain>
    </source>
</reference>
<proteinExistence type="predicted"/>
<keyword evidence="2" id="KW-0677">Repeat</keyword>
<feature type="domain" description="ABC transporter" evidence="5">
    <location>
        <begin position="10"/>
        <end position="249"/>
    </location>
</feature>
<dbReference type="GO" id="GO:0005524">
    <property type="term" value="F:ATP binding"/>
    <property type="evidence" value="ECO:0007669"/>
    <property type="project" value="UniProtKB-KW"/>
</dbReference>
<evidence type="ECO:0000259" key="5">
    <source>
        <dbReference type="PROSITE" id="PS50893"/>
    </source>
</evidence>
<evidence type="ECO:0000313" key="6">
    <source>
        <dbReference type="EMBL" id="MBU8868501.1"/>
    </source>
</evidence>
<dbReference type="InterPro" id="IPR050107">
    <property type="entry name" value="ABC_carbohydrate_import_ATPase"/>
</dbReference>
<dbReference type="Pfam" id="PF00005">
    <property type="entry name" value="ABC_tran"/>
    <property type="match status" value="2"/>
</dbReference>
<dbReference type="PANTHER" id="PTHR43790:SF9">
    <property type="entry name" value="GALACTOFURANOSE TRANSPORTER ATP-BINDING PROTEIN YTFR"/>
    <property type="match status" value="1"/>
</dbReference>
<dbReference type="CDD" id="cd03215">
    <property type="entry name" value="ABC_Carb_Monos_II"/>
    <property type="match status" value="1"/>
</dbReference>
<dbReference type="PROSITE" id="PS00211">
    <property type="entry name" value="ABC_TRANSPORTER_1"/>
    <property type="match status" value="1"/>
</dbReference>
<evidence type="ECO:0000256" key="2">
    <source>
        <dbReference type="ARBA" id="ARBA00022737"/>
    </source>
</evidence>
<dbReference type="RefSeq" id="WP_216926624.1">
    <property type="nucleotide sequence ID" value="NZ_JAHOPC010000015.1"/>
</dbReference>
<name>A0ABS6I9U9_9MICC</name>
<dbReference type="PROSITE" id="PS50893">
    <property type="entry name" value="ABC_TRANSPORTER_2"/>
    <property type="match status" value="2"/>
</dbReference>
<protein>
    <submittedName>
        <fullName evidence="6">Sugar ABC transporter ATP-binding protein</fullName>
    </submittedName>
</protein>
<gene>
    <name evidence="6" type="ORF">KSW38_19585</name>
</gene>
<dbReference type="InterPro" id="IPR003439">
    <property type="entry name" value="ABC_transporter-like_ATP-bd"/>
</dbReference>
<comment type="caution">
    <text evidence="6">The sequence shown here is derived from an EMBL/GenBank/DDBJ whole genome shotgun (WGS) entry which is preliminary data.</text>
</comment>
<keyword evidence="1" id="KW-0813">Transport</keyword>
<accession>A0ABS6I9U9</accession>
<dbReference type="Proteomes" id="UP000824166">
    <property type="component" value="Unassembled WGS sequence"/>
</dbReference>
<dbReference type="PANTHER" id="PTHR43790">
    <property type="entry name" value="CARBOHYDRATE TRANSPORT ATP-BINDING PROTEIN MG119-RELATED"/>
    <property type="match status" value="1"/>
</dbReference>
<dbReference type="SMART" id="SM00382">
    <property type="entry name" value="AAA"/>
    <property type="match status" value="2"/>
</dbReference>
<evidence type="ECO:0000256" key="1">
    <source>
        <dbReference type="ARBA" id="ARBA00022448"/>
    </source>
</evidence>
<evidence type="ECO:0000256" key="4">
    <source>
        <dbReference type="ARBA" id="ARBA00022840"/>
    </source>
</evidence>
<dbReference type="EMBL" id="JAHOPC010000015">
    <property type="protein sequence ID" value="MBU8868501.1"/>
    <property type="molecule type" value="Genomic_DNA"/>
</dbReference>
<organism evidence="6 7">
    <name type="scientific">Paenarthrobacter aromaticivorans</name>
    <dbReference type="NCBI Taxonomy" id="2849150"/>
    <lineage>
        <taxon>Bacteria</taxon>
        <taxon>Bacillati</taxon>
        <taxon>Actinomycetota</taxon>
        <taxon>Actinomycetes</taxon>
        <taxon>Micrococcales</taxon>
        <taxon>Micrococcaceae</taxon>
        <taxon>Paenarthrobacter</taxon>
    </lineage>
</organism>
<feature type="domain" description="ABC transporter" evidence="5">
    <location>
        <begin position="259"/>
        <end position="503"/>
    </location>
</feature>
<evidence type="ECO:0000313" key="7">
    <source>
        <dbReference type="Proteomes" id="UP000824166"/>
    </source>
</evidence>
<dbReference type="InterPro" id="IPR003593">
    <property type="entry name" value="AAA+_ATPase"/>
</dbReference>
<keyword evidence="3" id="KW-0547">Nucleotide-binding</keyword>
<sequence>MSQEVREGVVVLRGFSKAFGDALVLDDVSLDIRRGEIHALLGGNGSGKSTLIKILSGFHTPEPGALVEVDGVPVSLERHGLADAGFRFVHQNLGLVDALNTIENLGLGVGYPTGVLGRIRWRAARRDAEERLRSLGYEIDARIPVGELSAAQRTAVAVARALHDWRSARVLVLDEPTAAMPVGESTALFDMMDRLRRSGMSVVFVSHHLDEVFAIADRVTVLRDGQRVATIPTADIDKSQLVSLMLGDVEFAELPAKEIRGTGPVRLEVGGLSGAVIQQADLQVRAGEIVGISGLTGSGRDELLQLIFGASRRSGVIRINGQPIDSGDPRASIRNGMALVAADRARQSSIGTLSVKHNLTLTDVSRFSGKFGLLSDRREEQEVLGWIQRLGIRPTSTTAVFATLSGGNQQKVVLAKWLRKNPQVLLLDEPTQGVDIHAKSAIHTLTMEAAQAGCAVIVASSDDAELCQLSDRVLVFRDGKIVVELLDEKITQTEIARHQHTAIATVSL</sequence>